<dbReference type="InterPro" id="IPR032675">
    <property type="entry name" value="LRR_dom_sf"/>
</dbReference>
<gene>
    <name evidence="1" type="ORF">BMF94_1986</name>
</gene>
<evidence type="ECO:0000313" key="1">
    <source>
        <dbReference type="EMBL" id="POY75010.1"/>
    </source>
</evidence>
<dbReference type="Gene3D" id="3.80.10.10">
    <property type="entry name" value="Ribonuclease Inhibitor"/>
    <property type="match status" value="1"/>
</dbReference>
<evidence type="ECO:0008006" key="3">
    <source>
        <dbReference type="Google" id="ProtNLM"/>
    </source>
</evidence>
<evidence type="ECO:0000313" key="2">
    <source>
        <dbReference type="Proteomes" id="UP000237144"/>
    </source>
</evidence>
<protein>
    <recommendedName>
        <fullName evidence="3">F-box domain-containing protein</fullName>
    </recommendedName>
</protein>
<sequence length="393" mass="43686">MTSIASATPRLSLFACLPDELIETIGRDVYGDPEEWSLEGLDALRCLAQVDRRTRRILQQLCWKTLYVTTDAKDFSKLVELLDAHGPFVESLVCEISPTAIKNETQMQDLAIRSRFAGNCETSAFGTTTATTSASRRTAFRMRSLTCGGSAARLADYAPALAVLLPHTARLQSISLSIYGSLEHQPTLRVFIDALMRRSSLQILLLSEPILLHAQQINLPHLQHLGLDFDDYEEDEDLSALVTSILQSASSHLRHIGARLPNGAIHEPHTAPSITFPRLESLRLCGRQAPLFMFTIIKVAPSLESLSLCRLDATILDRLHANYAKQPVKALREVVVNRGPYAHRTPETDGSFLRLKAWATSNGIRVLIEDEEAWIAGELAKSQRRAGLRPRYI</sequence>
<dbReference type="Proteomes" id="UP000237144">
    <property type="component" value="Unassembled WGS sequence"/>
</dbReference>
<proteinExistence type="predicted"/>
<dbReference type="AlphaFoldDB" id="A0A2S5BE14"/>
<name>A0A2S5BE14_9BASI</name>
<comment type="caution">
    <text evidence="1">The sequence shown here is derived from an EMBL/GenBank/DDBJ whole genome shotgun (WGS) entry which is preliminary data.</text>
</comment>
<keyword evidence="2" id="KW-1185">Reference proteome</keyword>
<organism evidence="1 2">
    <name type="scientific">Rhodotorula taiwanensis</name>
    <dbReference type="NCBI Taxonomy" id="741276"/>
    <lineage>
        <taxon>Eukaryota</taxon>
        <taxon>Fungi</taxon>
        <taxon>Dikarya</taxon>
        <taxon>Basidiomycota</taxon>
        <taxon>Pucciniomycotina</taxon>
        <taxon>Microbotryomycetes</taxon>
        <taxon>Sporidiobolales</taxon>
        <taxon>Sporidiobolaceae</taxon>
        <taxon>Rhodotorula</taxon>
    </lineage>
</organism>
<dbReference type="SUPFAM" id="SSF52047">
    <property type="entry name" value="RNI-like"/>
    <property type="match status" value="1"/>
</dbReference>
<reference evidence="1 2" key="1">
    <citation type="journal article" date="2018" name="Front. Microbiol.">
        <title>Prospects for Fungal Bioremediation of Acidic Radioactive Waste Sites: Characterization and Genome Sequence of Rhodotorula taiwanensis MD1149.</title>
        <authorList>
            <person name="Tkavc R."/>
            <person name="Matrosova V.Y."/>
            <person name="Grichenko O.E."/>
            <person name="Gostincar C."/>
            <person name="Volpe R.P."/>
            <person name="Klimenkova P."/>
            <person name="Gaidamakova E.K."/>
            <person name="Zhou C.E."/>
            <person name="Stewart B.J."/>
            <person name="Lyman M.G."/>
            <person name="Malfatti S.A."/>
            <person name="Rubinfeld B."/>
            <person name="Courtot M."/>
            <person name="Singh J."/>
            <person name="Dalgard C.L."/>
            <person name="Hamilton T."/>
            <person name="Frey K.G."/>
            <person name="Gunde-Cimerman N."/>
            <person name="Dugan L."/>
            <person name="Daly M.J."/>
        </authorList>
    </citation>
    <scope>NUCLEOTIDE SEQUENCE [LARGE SCALE GENOMIC DNA]</scope>
    <source>
        <strain evidence="1 2">MD1149</strain>
    </source>
</reference>
<dbReference type="EMBL" id="PJQD01000020">
    <property type="protein sequence ID" value="POY75010.1"/>
    <property type="molecule type" value="Genomic_DNA"/>
</dbReference>
<accession>A0A2S5BE14</accession>